<evidence type="ECO:0000313" key="2">
    <source>
        <dbReference type="EMBL" id="MBM3331649.1"/>
    </source>
</evidence>
<dbReference type="Proteomes" id="UP000779900">
    <property type="component" value="Unassembled WGS sequence"/>
</dbReference>
<evidence type="ECO:0000256" key="1">
    <source>
        <dbReference type="SAM" id="SignalP"/>
    </source>
</evidence>
<sequence length="281" mass="31487">MRKALVVALMFVFAATCFVACQKPEFETDEDAVRALVKGDPAHFTSGTAGDSTENAQLSEDTTMGKWWRGPQTHDSAATIDVQVQGDTARVGWHQHNYGEVFHWIMTSDTTAAKWTKPLQEAVQINGIFRREGSDTAAYRGWKLNKISLAYGQSETTSTVRIDSLKIHSSLRDILIVDPLAAYYHVDSLVAFTPGEQLDITLYTNATEGYAWLHAFWGSAFVRVPFDNQGGGVFTGTWHAQMIPGFRFAIFDLMTRNTLMDRVAPYDYNGWLLPYKIQTAR</sequence>
<keyword evidence="1" id="KW-0732">Signal</keyword>
<evidence type="ECO:0000313" key="3">
    <source>
        <dbReference type="Proteomes" id="UP000779900"/>
    </source>
</evidence>
<dbReference type="EMBL" id="VGIR01000039">
    <property type="protein sequence ID" value="MBM3331649.1"/>
    <property type="molecule type" value="Genomic_DNA"/>
</dbReference>
<feature type="chain" id="PRO_5038086466" evidence="1">
    <location>
        <begin position="20"/>
        <end position="281"/>
    </location>
</feature>
<name>A0A938BTB3_UNCW3</name>
<protein>
    <submittedName>
        <fullName evidence="2">Uncharacterized protein</fullName>
    </submittedName>
</protein>
<comment type="caution">
    <text evidence="2">The sequence shown here is derived from an EMBL/GenBank/DDBJ whole genome shotgun (WGS) entry which is preliminary data.</text>
</comment>
<gene>
    <name evidence="2" type="ORF">FJY68_07345</name>
</gene>
<organism evidence="2 3">
    <name type="scientific">candidate division WOR-3 bacterium</name>
    <dbReference type="NCBI Taxonomy" id="2052148"/>
    <lineage>
        <taxon>Bacteria</taxon>
        <taxon>Bacteria division WOR-3</taxon>
    </lineage>
</organism>
<feature type="signal peptide" evidence="1">
    <location>
        <begin position="1"/>
        <end position="19"/>
    </location>
</feature>
<accession>A0A938BTB3</accession>
<reference evidence="2" key="1">
    <citation type="submission" date="2019-03" db="EMBL/GenBank/DDBJ databases">
        <title>Lake Tanganyika Metagenome-Assembled Genomes (MAGs).</title>
        <authorList>
            <person name="Tran P."/>
        </authorList>
    </citation>
    <scope>NUCLEOTIDE SEQUENCE</scope>
    <source>
        <strain evidence="2">K_DeepCast_150m_m2_040</strain>
    </source>
</reference>
<proteinExistence type="predicted"/>
<dbReference type="AlphaFoldDB" id="A0A938BTB3"/>